<dbReference type="InterPro" id="IPR026592">
    <property type="entry name" value="BamE"/>
</dbReference>
<reference evidence="6" key="1">
    <citation type="submission" date="2019-04" db="EMBL/GenBank/DDBJ databases">
        <title>Complete genome sequence of Sphingomonas sp. W1-2-3.</title>
        <authorList>
            <person name="Im W.T."/>
        </authorList>
    </citation>
    <scope>NUCLEOTIDE SEQUENCE [LARGE SCALE GENOMIC DNA]</scope>
    <source>
        <strain evidence="6">W1-2-3</strain>
    </source>
</reference>
<dbReference type="InterPro" id="IPR007450">
    <property type="entry name" value="BamE_dom"/>
</dbReference>
<evidence type="ECO:0000256" key="1">
    <source>
        <dbReference type="ARBA" id="ARBA00022729"/>
    </source>
</evidence>
<accession>A0A4D7C7C8</accession>
<keyword evidence="3" id="KW-0998">Cell outer membrane</keyword>
<dbReference type="GO" id="GO:0043165">
    <property type="term" value="P:Gram-negative-bacterium-type cell outer membrane assembly"/>
    <property type="evidence" value="ECO:0007669"/>
    <property type="project" value="TreeGrafter"/>
</dbReference>
<dbReference type="InterPro" id="IPR037873">
    <property type="entry name" value="BamE-like"/>
</dbReference>
<dbReference type="GO" id="GO:0030674">
    <property type="term" value="F:protein-macromolecule adaptor activity"/>
    <property type="evidence" value="ECO:0007669"/>
    <property type="project" value="TreeGrafter"/>
</dbReference>
<name>A0A4D7C7C8_9SPHN</name>
<dbReference type="PANTHER" id="PTHR37482:SF1">
    <property type="entry name" value="OUTER MEMBRANE PROTEIN ASSEMBLY FACTOR BAME"/>
    <property type="match status" value="1"/>
</dbReference>
<dbReference type="AlphaFoldDB" id="A0A4D7C7C8"/>
<dbReference type="GO" id="GO:0051205">
    <property type="term" value="P:protein insertion into membrane"/>
    <property type="evidence" value="ECO:0007669"/>
    <property type="project" value="TreeGrafter"/>
</dbReference>
<dbReference type="KEGG" id="hgn:E6W36_11030"/>
<keyword evidence="2" id="KW-0472">Membrane</keyword>
<dbReference type="PANTHER" id="PTHR37482">
    <property type="entry name" value="OUTER MEMBRANE PROTEIN ASSEMBLY FACTOR BAME"/>
    <property type="match status" value="1"/>
</dbReference>
<evidence type="ECO:0000259" key="4">
    <source>
        <dbReference type="Pfam" id="PF04355"/>
    </source>
</evidence>
<gene>
    <name evidence="5" type="ORF">E6W36_11030</name>
</gene>
<sequence length="193" mass="21245">MARAVRHDQRQPQEPSVIFKPTILALSILLLTTAGCTRIKDVKGYVADNELTQEIKPGVDNKQSVAKTLGNPSVQSDFNGNTWYYVSEKTSQLAFLWPKPTKHDVIKVDFDDKGNVSAIGRLGIDQVVRVNPAGGATPTRGRQFGFWEQLLGSIGRFGASPEAQGAKKTRAADPGFCGPIHQLFGWQRRTRLI</sequence>
<feature type="domain" description="Outer membrane protein assembly factor BamE" evidence="4">
    <location>
        <begin position="44"/>
        <end position="119"/>
    </location>
</feature>
<evidence type="ECO:0000256" key="3">
    <source>
        <dbReference type="ARBA" id="ARBA00023237"/>
    </source>
</evidence>
<evidence type="ECO:0000313" key="5">
    <source>
        <dbReference type="EMBL" id="QCI79845.1"/>
    </source>
</evidence>
<keyword evidence="1" id="KW-0732">Signal</keyword>
<evidence type="ECO:0000313" key="6">
    <source>
        <dbReference type="Proteomes" id="UP000298714"/>
    </source>
</evidence>
<organism evidence="5 6">
    <name type="scientific">Hankyongella ginsenosidimutans</name>
    <dbReference type="NCBI Taxonomy" id="1763828"/>
    <lineage>
        <taxon>Bacteria</taxon>
        <taxon>Pseudomonadati</taxon>
        <taxon>Pseudomonadota</taxon>
        <taxon>Alphaproteobacteria</taxon>
        <taxon>Sphingomonadales</taxon>
        <taxon>Sphingomonadaceae</taxon>
        <taxon>Hankyongella</taxon>
    </lineage>
</organism>
<evidence type="ECO:0000256" key="2">
    <source>
        <dbReference type="ARBA" id="ARBA00023136"/>
    </source>
</evidence>
<proteinExistence type="predicted"/>
<dbReference type="EMBL" id="CP039704">
    <property type="protein sequence ID" value="QCI79845.1"/>
    <property type="molecule type" value="Genomic_DNA"/>
</dbReference>
<dbReference type="Proteomes" id="UP000298714">
    <property type="component" value="Chromosome"/>
</dbReference>
<keyword evidence="6" id="KW-1185">Reference proteome</keyword>
<dbReference type="Gene3D" id="3.30.1450.10">
    <property type="match status" value="1"/>
</dbReference>
<dbReference type="Pfam" id="PF04355">
    <property type="entry name" value="BamE"/>
    <property type="match status" value="1"/>
</dbReference>
<dbReference type="GO" id="GO:1990063">
    <property type="term" value="C:Bam protein complex"/>
    <property type="evidence" value="ECO:0007669"/>
    <property type="project" value="TreeGrafter"/>
</dbReference>
<protein>
    <submittedName>
        <fullName evidence="5">Outer membrane protein assembly factor BamE</fullName>
    </submittedName>
</protein>